<reference evidence="2 3" key="1">
    <citation type="submission" date="2017-10" db="EMBL/GenBank/DDBJ databases">
        <title>Genomic analysis of the genus Acetobacter.</title>
        <authorList>
            <person name="Kim K.H."/>
            <person name="Chun B.H."/>
            <person name="Son A.R."/>
            <person name="Jeon C.O."/>
        </authorList>
    </citation>
    <scope>NUCLEOTIDE SEQUENCE [LARGE SCALE GENOMIC DNA]</scope>
    <source>
        <strain evidence="2 3">LHT 2458</strain>
    </source>
</reference>
<accession>A0A2G4RBL8</accession>
<dbReference type="AlphaFoldDB" id="A0A2G4RBL8"/>
<dbReference type="EMBL" id="PEBQ01000118">
    <property type="protein sequence ID" value="PHY93962.1"/>
    <property type="molecule type" value="Genomic_DNA"/>
</dbReference>
<dbReference type="RefSeq" id="WP_099541364.1">
    <property type="nucleotide sequence ID" value="NZ_PEBQ01000118.1"/>
</dbReference>
<dbReference type="Proteomes" id="UP000228751">
    <property type="component" value="Unassembled WGS sequence"/>
</dbReference>
<dbReference type="CDD" id="cd06529">
    <property type="entry name" value="S24_LexA-like"/>
    <property type="match status" value="1"/>
</dbReference>
<organism evidence="2 3">
    <name type="scientific">Acetobacter pomorum</name>
    <dbReference type="NCBI Taxonomy" id="65959"/>
    <lineage>
        <taxon>Bacteria</taxon>
        <taxon>Pseudomonadati</taxon>
        <taxon>Pseudomonadota</taxon>
        <taxon>Alphaproteobacteria</taxon>
        <taxon>Acetobacterales</taxon>
        <taxon>Acetobacteraceae</taxon>
        <taxon>Acetobacter</taxon>
    </lineage>
</organism>
<protein>
    <submittedName>
        <fullName evidence="2">Error-prone repair protein UmuD</fullName>
    </submittedName>
</protein>
<dbReference type="InterPro" id="IPR039418">
    <property type="entry name" value="LexA-like"/>
</dbReference>
<proteinExistence type="predicted"/>
<dbReference type="Pfam" id="PF00717">
    <property type="entry name" value="Peptidase_S24"/>
    <property type="match status" value="1"/>
</dbReference>
<evidence type="ECO:0000313" key="3">
    <source>
        <dbReference type="Proteomes" id="UP000228751"/>
    </source>
</evidence>
<name>A0A2G4RBL8_9PROT</name>
<gene>
    <name evidence="2" type="ORF">CSR02_08795</name>
</gene>
<dbReference type="Gene3D" id="2.10.109.10">
    <property type="entry name" value="Umud Fragment, subunit A"/>
    <property type="match status" value="1"/>
</dbReference>
<evidence type="ECO:0000259" key="1">
    <source>
        <dbReference type="Pfam" id="PF00717"/>
    </source>
</evidence>
<dbReference type="OrthoDB" id="9802364at2"/>
<keyword evidence="3" id="KW-1185">Reference proteome</keyword>
<sequence length="127" mass="13350">MTTSYAGDRTTGFASPASDVIEGPIDLSEVLSLSKPNRYPVRVSGTSFSSRCVMNGDVLIADTAGVPASGQLVIASASGQIILAELRNDHGRWLLISGNGSSQPLYVDPARDVEIWGTVTALVRTEV</sequence>
<feature type="domain" description="Peptidase S24/S26A/S26B/S26C" evidence="1">
    <location>
        <begin position="10"/>
        <end position="119"/>
    </location>
</feature>
<dbReference type="InterPro" id="IPR036286">
    <property type="entry name" value="LexA/Signal_pep-like_sf"/>
</dbReference>
<dbReference type="SUPFAM" id="SSF51306">
    <property type="entry name" value="LexA/Signal peptidase"/>
    <property type="match status" value="1"/>
</dbReference>
<evidence type="ECO:0000313" key="2">
    <source>
        <dbReference type="EMBL" id="PHY93962.1"/>
    </source>
</evidence>
<comment type="caution">
    <text evidence="2">The sequence shown here is derived from an EMBL/GenBank/DDBJ whole genome shotgun (WGS) entry which is preliminary data.</text>
</comment>
<dbReference type="InterPro" id="IPR015927">
    <property type="entry name" value="Peptidase_S24_S26A/B/C"/>
</dbReference>